<keyword evidence="5" id="KW-1185">Reference proteome</keyword>
<accession>A0AA39YAX4</accession>
<proteinExistence type="inferred from homology"/>
<dbReference type="PANTHER" id="PTHR11360:SF130">
    <property type="entry name" value="MAJOR FACILITATOR SUPERFAMILY (MFS) PROFILE DOMAIN-CONTAINING PROTEIN-RELATED"/>
    <property type="match status" value="1"/>
</dbReference>
<comment type="similarity">
    <text evidence="2">Belongs to the major facilitator superfamily. Monocarboxylate porter (TC 2.A.1.13) family.</text>
</comment>
<dbReference type="PANTHER" id="PTHR11360">
    <property type="entry name" value="MONOCARBOXYLATE TRANSPORTER"/>
    <property type="match status" value="1"/>
</dbReference>
<comment type="caution">
    <text evidence="4">The sequence shown here is derived from an EMBL/GenBank/DDBJ whole genome shotgun (WGS) entry which is preliminary data.</text>
</comment>
<organism evidence="4 5">
    <name type="scientific">Cercophora newfieldiana</name>
    <dbReference type="NCBI Taxonomy" id="92897"/>
    <lineage>
        <taxon>Eukaryota</taxon>
        <taxon>Fungi</taxon>
        <taxon>Dikarya</taxon>
        <taxon>Ascomycota</taxon>
        <taxon>Pezizomycotina</taxon>
        <taxon>Sordariomycetes</taxon>
        <taxon>Sordariomycetidae</taxon>
        <taxon>Sordariales</taxon>
        <taxon>Lasiosphaeriaceae</taxon>
        <taxon>Cercophora</taxon>
    </lineage>
</organism>
<keyword evidence="3" id="KW-1133">Transmembrane helix</keyword>
<dbReference type="SUPFAM" id="SSF103473">
    <property type="entry name" value="MFS general substrate transporter"/>
    <property type="match status" value="1"/>
</dbReference>
<dbReference type="Proteomes" id="UP001174936">
    <property type="component" value="Unassembled WGS sequence"/>
</dbReference>
<feature type="transmembrane region" description="Helical" evidence="3">
    <location>
        <begin position="99"/>
        <end position="119"/>
    </location>
</feature>
<feature type="transmembrane region" description="Helical" evidence="3">
    <location>
        <begin position="219"/>
        <end position="241"/>
    </location>
</feature>
<feature type="transmembrane region" description="Helical" evidence="3">
    <location>
        <begin position="188"/>
        <end position="207"/>
    </location>
</feature>
<keyword evidence="3" id="KW-0812">Transmembrane</keyword>
<feature type="transmembrane region" description="Helical" evidence="3">
    <location>
        <begin position="131"/>
        <end position="153"/>
    </location>
</feature>
<dbReference type="InterPro" id="IPR011701">
    <property type="entry name" value="MFS"/>
</dbReference>
<dbReference type="InterPro" id="IPR050327">
    <property type="entry name" value="Proton-linked_MCT"/>
</dbReference>
<name>A0AA39YAX4_9PEZI</name>
<feature type="transmembrane region" description="Helical" evidence="3">
    <location>
        <begin position="330"/>
        <end position="347"/>
    </location>
</feature>
<feature type="transmembrane region" description="Helical" evidence="3">
    <location>
        <begin position="61"/>
        <end position="79"/>
    </location>
</feature>
<evidence type="ECO:0000256" key="2">
    <source>
        <dbReference type="ARBA" id="ARBA00006727"/>
    </source>
</evidence>
<evidence type="ECO:0000256" key="3">
    <source>
        <dbReference type="SAM" id="Phobius"/>
    </source>
</evidence>
<dbReference type="InterPro" id="IPR036259">
    <property type="entry name" value="MFS_trans_sf"/>
</dbReference>
<evidence type="ECO:0000313" key="5">
    <source>
        <dbReference type="Proteomes" id="UP001174936"/>
    </source>
</evidence>
<sequence length="428" mass="45471">MYSAIDIEKHAPVGHSALTSSTSLQVIENKHNANANSPPLSLATPACESPLSPPPDGGLRAWTQVLVAHLVAINAWGYLNSFGLFQSHYTETLSSASPASISFVGSLQIFLSFLIGSVSGRALDAGYLRHCLALGSALQVLGIFMTSVSTEYWHFLLAHGLCKGLGDGLVFCPATAVVSTYFVRRRAFALGVGAAGTATGGLIFPIIAQQLMPRVGFGWTVRVMGVVVVVNSVVLLLLSRARLEGRRTGPLFEWGAFRERSYTLFCVGMFLNWWALYFAFFYISLFAKTRLGIDSSTSLTLLLVMNAAGGPSRILFGLLSDKWLGPMQTIAPLAFCTAVLFYSWAAVDSLSSLFAFCVIYGFVASAIAGLFPPACASLTADLKSIGARTGMCFAVVSFATLTGAPIGGALVQLNKGGICMPRYSGAPR</sequence>
<dbReference type="GO" id="GO:0016020">
    <property type="term" value="C:membrane"/>
    <property type="evidence" value="ECO:0007669"/>
    <property type="project" value="UniProtKB-SubCell"/>
</dbReference>
<feature type="transmembrane region" description="Helical" evidence="3">
    <location>
        <begin position="262"/>
        <end position="287"/>
    </location>
</feature>
<evidence type="ECO:0000313" key="4">
    <source>
        <dbReference type="EMBL" id="KAK0649262.1"/>
    </source>
</evidence>
<dbReference type="GO" id="GO:0022857">
    <property type="term" value="F:transmembrane transporter activity"/>
    <property type="evidence" value="ECO:0007669"/>
    <property type="project" value="InterPro"/>
</dbReference>
<protein>
    <submittedName>
        <fullName evidence="4">Major facilitator superfamily domain-containing protein</fullName>
    </submittedName>
</protein>
<feature type="transmembrane region" description="Helical" evidence="3">
    <location>
        <begin position="165"/>
        <end position="183"/>
    </location>
</feature>
<reference evidence="4" key="1">
    <citation type="submission" date="2023-06" db="EMBL/GenBank/DDBJ databases">
        <title>Genome-scale phylogeny and comparative genomics of the fungal order Sordariales.</title>
        <authorList>
            <consortium name="Lawrence Berkeley National Laboratory"/>
            <person name="Hensen N."/>
            <person name="Bonometti L."/>
            <person name="Westerberg I."/>
            <person name="Brannstrom I.O."/>
            <person name="Guillou S."/>
            <person name="Cros-Aarteil S."/>
            <person name="Calhoun S."/>
            <person name="Haridas S."/>
            <person name="Kuo A."/>
            <person name="Mondo S."/>
            <person name="Pangilinan J."/>
            <person name="Riley R."/>
            <person name="Labutti K."/>
            <person name="Andreopoulos B."/>
            <person name="Lipzen A."/>
            <person name="Chen C."/>
            <person name="Yanf M."/>
            <person name="Daum C."/>
            <person name="Ng V."/>
            <person name="Clum A."/>
            <person name="Steindorff A."/>
            <person name="Ohm R."/>
            <person name="Martin F."/>
            <person name="Silar P."/>
            <person name="Natvig D."/>
            <person name="Lalanne C."/>
            <person name="Gautier V."/>
            <person name="Ament-Velasquez S.L."/>
            <person name="Kruys A."/>
            <person name="Hutchinson M.I."/>
            <person name="Powell A.J."/>
            <person name="Barry K."/>
            <person name="Miller A.N."/>
            <person name="Grigoriev I.V."/>
            <person name="Debuchy R."/>
            <person name="Gladieux P."/>
            <person name="Thoren M.H."/>
            <person name="Johannesson H."/>
        </authorList>
    </citation>
    <scope>NUCLEOTIDE SEQUENCE</scope>
    <source>
        <strain evidence="4">SMH2532-1</strain>
    </source>
</reference>
<keyword evidence="3" id="KW-0472">Membrane</keyword>
<dbReference type="Gene3D" id="1.20.1250.20">
    <property type="entry name" value="MFS general substrate transporter like domains"/>
    <property type="match status" value="2"/>
</dbReference>
<dbReference type="Pfam" id="PF07690">
    <property type="entry name" value="MFS_1"/>
    <property type="match status" value="1"/>
</dbReference>
<dbReference type="EMBL" id="JAULSV010000003">
    <property type="protein sequence ID" value="KAK0649262.1"/>
    <property type="molecule type" value="Genomic_DNA"/>
</dbReference>
<comment type="subcellular location">
    <subcellularLocation>
        <location evidence="1">Membrane</location>
        <topology evidence="1">Multi-pass membrane protein</topology>
    </subcellularLocation>
</comment>
<dbReference type="AlphaFoldDB" id="A0AA39YAX4"/>
<feature type="transmembrane region" description="Helical" evidence="3">
    <location>
        <begin position="392"/>
        <end position="413"/>
    </location>
</feature>
<evidence type="ECO:0000256" key="1">
    <source>
        <dbReference type="ARBA" id="ARBA00004141"/>
    </source>
</evidence>
<gene>
    <name evidence="4" type="ORF">B0T16DRAFT_428085</name>
</gene>
<feature type="transmembrane region" description="Helical" evidence="3">
    <location>
        <begin position="353"/>
        <end position="371"/>
    </location>
</feature>